<keyword evidence="2" id="KW-1185">Reference proteome</keyword>
<evidence type="ECO:0000313" key="1">
    <source>
        <dbReference type="EMBL" id="GFO11913.1"/>
    </source>
</evidence>
<reference evidence="1 2" key="1">
    <citation type="journal article" date="2021" name="Elife">
        <title>Chloroplast acquisition without the gene transfer in kleptoplastic sea slugs, Plakobranchus ocellatus.</title>
        <authorList>
            <person name="Maeda T."/>
            <person name="Takahashi S."/>
            <person name="Yoshida T."/>
            <person name="Shimamura S."/>
            <person name="Takaki Y."/>
            <person name="Nagai Y."/>
            <person name="Toyoda A."/>
            <person name="Suzuki Y."/>
            <person name="Arimoto A."/>
            <person name="Ishii H."/>
            <person name="Satoh N."/>
            <person name="Nishiyama T."/>
            <person name="Hasebe M."/>
            <person name="Maruyama T."/>
            <person name="Minagawa J."/>
            <person name="Obokata J."/>
            <person name="Shigenobu S."/>
        </authorList>
    </citation>
    <scope>NUCLEOTIDE SEQUENCE [LARGE SCALE GENOMIC DNA]</scope>
</reference>
<dbReference type="Proteomes" id="UP000735302">
    <property type="component" value="Unassembled WGS sequence"/>
</dbReference>
<protein>
    <submittedName>
        <fullName evidence="1">Uncharacterized protein</fullName>
    </submittedName>
</protein>
<dbReference type="EMBL" id="BLXT01004368">
    <property type="protein sequence ID" value="GFO11913.1"/>
    <property type="molecule type" value="Genomic_DNA"/>
</dbReference>
<sequence>MADKRGFALSGGHNGKVNTSERLFISPVRIGPTETLSLESNLEAEKLSSKSAVLDRLWKEIWCQYSNNVMSRQHSWCIYVGAPSGTDIDDHVRELKPYTVVVATPTYCSCAHELGLSLSPYCEGVGGTVDSVRVEICRHPSITGSSPGIGGQA</sequence>
<evidence type="ECO:0000313" key="2">
    <source>
        <dbReference type="Proteomes" id="UP000735302"/>
    </source>
</evidence>
<accession>A0AAV4AYJ2</accession>
<comment type="caution">
    <text evidence="1">The sequence shown here is derived from an EMBL/GenBank/DDBJ whole genome shotgun (WGS) entry which is preliminary data.</text>
</comment>
<proteinExistence type="predicted"/>
<gene>
    <name evidence="1" type="ORF">PoB_003841800</name>
</gene>
<organism evidence="1 2">
    <name type="scientific">Plakobranchus ocellatus</name>
    <dbReference type="NCBI Taxonomy" id="259542"/>
    <lineage>
        <taxon>Eukaryota</taxon>
        <taxon>Metazoa</taxon>
        <taxon>Spiralia</taxon>
        <taxon>Lophotrochozoa</taxon>
        <taxon>Mollusca</taxon>
        <taxon>Gastropoda</taxon>
        <taxon>Heterobranchia</taxon>
        <taxon>Euthyneura</taxon>
        <taxon>Panpulmonata</taxon>
        <taxon>Sacoglossa</taxon>
        <taxon>Placobranchoidea</taxon>
        <taxon>Plakobranchidae</taxon>
        <taxon>Plakobranchus</taxon>
    </lineage>
</organism>
<name>A0AAV4AYJ2_9GAST</name>
<dbReference type="AlphaFoldDB" id="A0AAV4AYJ2"/>